<sequence length="48" mass="5654">MEKGLIYVNKNRNANLLVEEAKNKVHELPAVMKDIWEKMIKLTLILNF</sequence>
<name>I3DW63_BACMT</name>
<comment type="caution">
    <text evidence="1">The sequence shown here is derived from an EMBL/GenBank/DDBJ whole genome shotgun (WGS) entry which is preliminary data.</text>
</comment>
<evidence type="ECO:0000313" key="1">
    <source>
        <dbReference type="EMBL" id="EIJ78484.1"/>
    </source>
</evidence>
<reference evidence="1 2" key="1">
    <citation type="journal article" date="2012" name="Appl. Environ. Microbiol.">
        <title>Genome Sequence of Thermotolerant Bacillus methanolicus: Features and Regulation Related to Methylotrophy and Production of L-Lysine and L-Glutamate from Methanol.</title>
        <authorList>
            <person name="Heggeset T.M."/>
            <person name="Krog A."/>
            <person name="Balzer S."/>
            <person name="Wentzel A."/>
            <person name="Ellingsen T.E."/>
            <person name="Brautaset T."/>
        </authorList>
    </citation>
    <scope>NUCLEOTIDE SEQUENCE [LARGE SCALE GENOMIC DNA]</scope>
    <source>
        <strain evidence="1 2">PB1</strain>
    </source>
</reference>
<evidence type="ECO:0000313" key="2">
    <source>
        <dbReference type="Proteomes" id="UP000010523"/>
    </source>
</evidence>
<protein>
    <submittedName>
        <fullName evidence="1">Uncharacterized protein</fullName>
    </submittedName>
</protein>
<dbReference type="EMBL" id="AFEU01000003">
    <property type="protein sequence ID" value="EIJ78484.1"/>
    <property type="molecule type" value="Genomic_DNA"/>
</dbReference>
<organism evidence="1 2">
    <name type="scientific">Bacillus methanolicus PB1</name>
    <dbReference type="NCBI Taxonomy" id="997296"/>
    <lineage>
        <taxon>Bacteria</taxon>
        <taxon>Bacillati</taxon>
        <taxon>Bacillota</taxon>
        <taxon>Bacilli</taxon>
        <taxon>Bacillales</taxon>
        <taxon>Bacillaceae</taxon>
        <taxon>Bacillus</taxon>
    </lineage>
</organism>
<dbReference type="PATRIC" id="fig|997296.3.peg.2754"/>
<proteinExistence type="predicted"/>
<keyword evidence="2" id="KW-1185">Reference proteome</keyword>
<dbReference type="Proteomes" id="UP000010523">
    <property type="component" value="Unassembled WGS sequence"/>
</dbReference>
<dbReference type="AlphaFoldDB" id="I3DW63"/>
<accession>I3DW63</accession>
<gene>
    <name evidence="1" type="ORF">PB1_13039</name>
</gene>
<dbReference type="STRING" id="997296.PB1_13039"/>